<dbReference type="PANTHER" id="PTHR28626:SF3">
    <property type="entry name" value="SRR1-LIKE PROTEIN"/>
    <property type="match status" value="1"/>
</dbReference>
<dbReference type="Pfam" id="PF07985">
    <property type="entry name" value="SRR1"/>
    <property type="match status" value="1"/>
</dbReference>
<dbReference type="GO" id="GO:0005634">
    <property type="term" value="C:nucleus"/>
    <property type="evidence" value="ECO:0007669"/>
    <property type="project" value="TreeGrafter"/>
</dbReference>
<accession>A0A2A9NVV0</accession>
<feature type="domain" description="SRR1-like" evidence="2">
    <location>
        <begin position="62"/>
        <end position="193"/>
    </location>
</feature>
<comment type="similarity">
    <text evidence="1">Belongs to the SRR1 family.</text>
</comment>
<evidence type="ECO:0000256" key="1">
    <source>
        <dbReference type="ARBA" id="ARBA00009856"/>
    </source>
</evidence>
<protein>
    <recommendedName>
        <fullName evidence="2">SRR1-like domain-containing protein</fullName>
    </recommendedName>
</protein>
<evidence type="ECO:0000313" key="4">
    <source>
        <dbReference type="Proteomes" id="UP000242287"/>
    </source>
</evidence>
<evidence type="ECO:0000313" key="3">
    <source>
        <dbReference type="EMBL" id="PFH52441.1"/>
    </source>
</evidence>
<dbReference type="InterPro" id="IPR012942">
    <property type="entry name" value="SRR1-like"/>
</dbReference>
<dbReference type="EMBL" id="KZ301979">
    <property type="protein sequence ID" value="PFH52441.1"/>
    <property type="molecule type" value="Genomic_DNA"/>
</dbReference>
<dbReference type="InterPro" id="IPR040044">
    <property type="entry name" value="SRR1L"/>
</dbReference>
<organism evidence="3 4">
    <name type="scientific">Amanita thiersii Skay4041</name>
    <dbReference type="NCBI Taxonomy" id="703135"/>
    <lineage>
        <taxon>Eukaryota</taxon>
        <taxon>Fungi</taxon>
        <taxon>Dikarya</taxon>
        <taxon>Basidiomycota</taxon>
        <taxon>Agaricomycotina</taxon>
        <taxon>Agaricomycetes</taxon>
        <taxon>Agaricomycetidae</taxon>
        <taxon>Agaricales</taxon>
        <taxon>Pluteineae</taxon>
        <taxon>Amanitaceae</taxon>
        <taxon>Amanita</taxon>
    </lineage>
</organism>
<proteinExistence type="inferred from homology"/>
<gene>
    <name evidence="3" type="ORF">AMATHDRAFT_74233</name>
</gene>
<evidence type="ECO:0000259" key="2">
    <source>
        <dbReference type="Pfam" id="PF07985"/>
    </source>
</evidence>
<dbReference type="PANTHER" id="PTHR28626">
    <property type="entry name" value="SRR1-LIKE PROTEIN"/>
    <property type="match status" value="1"/>
</dbReference>
<dbReference type="AlphaFoldDB" id="A0A2A9NVV0"/>
<name>A0A2A9NVV0_9AGAR</name>
<dbReference type="GO" id="GO:0005737">
    <property type="term" value="C:cytoplasm"/>
    <property type="evidence" value="ECO:0007669"/>
    <property type="project" value="TreeGrafter"/>
</dbReference>
<sequence length="194" mass="22334">MSFHYSEFTVVSPRGKRRRRRNQTHEPFLVNLLQRLREELKQDAWFTQCQQIINDALKMLAIPFADAICLGLGSPSASRNARIQLAFLLEVCDSLMMNRSTISIYDPVFTAEDLALLDELQLSLLKENRAGSSLLSISYYRLSAMYSVDKPTIIFMPHCDLELYENMLQANSTPDFYPSKLLIIANQLTDYIDR</sequence>
<dbReference type="Proteomes" id="UP000242287">
    <property type="component" value="Unassembled WGS sequence"/>
</dbReference>
<reference evidence="3 4" key="1">
    <citation type="submission" date="2014-02" db="EMBL/GenBank/DDBJ databases">
        <title>Transposable element dynamics among asymbiotic and ectomycorrhizal Amanita fungi.</title>
        <authorList>
            <consortium name="DOE Joint Genome Institute"/>
            <person name="Hess J."/>
            <person name="Skrede I."/>
            <person name="Wolfe B."/>
            <person name="LaButti K."/>
            <person name="Ohm R.A."/>
            <person name="Grigoriev I.V."/>
            <person name="Pringle A."/>
        </authorList>
    </citation>
    <scope>NUCLEOTIDE SEQUENCE [LARGE SCALE GENOMIC DNA]</scope>
    <source>
        <strain evidence="3 4">SKay4041</strain>
    </source>
</reference>
<dbReference type="OrthoDB" id="551431at2759"/>
<keyword evidence="4" id="KW-1185">Reference proteome</keyword>